<evidence type="ECO:0000313" key="3">
    <source>
        <dbReference type="Proteomes" id="UP000660729"/>
    </source>
</evidence>
<feature type="compositionally biased region" description="Low complexity" evidence="1">
    <location>
        <begin position="191"/>
        <end position="204"/>
    </location>
</feature>
<feature type="region of interest" description="Disordered" evidence="1">
    <location>
        <begin position="129"/>
        <end position="151"/>
    </location>
</feature>
<comment type="caution">
    <text evidence="2">The sequence shown here is derived from an EMBL/GenBank/DDBJ whole genome shotgun (WGS) entry which is preliminary data.</text>
</comment>
<keyword evidence="3" id="KW-1185">Reference proteome</keyword>
<dbReference type="EMBL" id="JABCIY010000001">
    <property type="protein sequence ID" value="KAF7198295.1"/>
    <property type="molecule type" value="Genomic_DNA"/>
</dbReference>
<dbReference type="Proteomes" id="UP000660729">
    <property type="component" value="Unassembled WGS sequence"/>
</dbReference>
<evidence type="ECO:0000313" key="2">
    <source>
        <dbReference type="EMBL" id="KAF7198295.1"/>
    </source>
</evidence>
<organism evidence="2 3">
    <name type="scientific">Pseudocercospora fuligena</name>
    <dbReference type="NCBI Taxonomy" id="685502"/>
    <lineage>
        <taxon>Eukaryota</taxon>
        <taxon>Fungi</taxon>
        <taxon>Dikarya</taxon>
        <taxon>Ascomycota</taxon>
        <taxon>Pezizomycotina</taxon>
        <taxon>Dothideomycetes</taxon>
        <taxon>Dothideomycetidae</taxon>
        <taxon>Mycosphaerellales</taxon>
        <taxon>Mycosphaerellaceae</taxon>
        <taxon>Pseudocercospora</taxon>
    </lineage>
</organism>
<dbReference type="AlphaFoldDB" id="A0A8H6VNG5"/>
<reference evidence="2" key="1">
    <citation type="submission" date="2020-04" db="EMBL/GenBank/DDBJ databases">
        <title>Draft genome resource of the tomato pathogen Pseudocercospora fuligena.</title>
        <authorList>
            <person name="Zaccaron A."/>
        </authorList>
    </citation>
    <scope>NUCLEOTIDE SEQUENCE</scope>
    <source>
        <strain evidence="2">PF001</strain>
    </source>
</reference>
<sequence length="216" mass="24502">MAPVAASLAQSEPKKRFFDRLGLDERNKLHRHLYSSMKAEAVNSWSRISAKRDALIPQLRDDPSVEPPYTFGQIDEEAIHNEVIRIYKDARKDTRIMYELGRDRDGDHEENWIIRWLLWHVFRYRDDRNSSNTRRRNADEPDTTSDGISDAADMGSTVEAAASVTQQVIADAHSDHSTPQPMLSLPPSTNASSGSQSPAASSSSRFFDPVRDQFRT</sequence>
<feature type="compositionally biased region" description="Polar residues" evidence="1">
    <location>
        <begin position="177"/>
        <end position="190"/>
    </location>
</feature>
<evidence type="ECO:0000256" key="1">
    <source>
        <dbReference type="SAM" id="MobiDB-lite"/>
    </source>
</evidence>
<accession>A0A8H6VNG5</accession>
<protein>
    <submittedName>
        <fullName evidence="2">Uncharacterized protein</fullName>
    </submittedName>
</protein>
<feature type="region of interest" description="Disordered" evidence="1">
    <location>
        <begin position="169"/>
        <end position="216"/>
    </location>
</feature>
<proteinExistence type="predicted"/>
<dbReference type="OrthoDB" id="4502478at2759"/>
<name>A0A8H6VNG5_9PEZI</name>
<gene>
    <name evidence="2" type="ORF">HII31_00034</name>
</gene>